<dbReference type="KEGG" id="kphy:AOZ06_04945"/>
<evidence type="ECO:0000313" key="4">
    <source>
        <dbReference type="EMBL" id="ALG06356.1"/>
    </source>
</evidence>
<sequence>MYRALDAAIVRTAAHPTGLDIPPWPDLTSDEPHQVRGWRDWLATVWAIPTFAAAVTDASPALASQAHHVLDGREQRPRQVRRTVASTARYLLRATGRATPFGLFAGVAPARLDTATAVRHGGGHRAVARVDGSWLATVITQLETCAPLRQRLPVVANTVHWLRDGRLVAGLRQAPGAVPDSQPVEVSLRHTPAIALILDAARAPIPVADLADKLAAEFPGTPQPAIDRTLAHLITQRVLISSLRSPMTAPDPLAHLLDQLNLLDADQIPQAAPIVHSLKEIAAQLDHHTTDSDQPSTTVTAMTVLAAVDRPLMVDLRRDVHLTVAPLVAREAERAATALTRLTPHPFGTPTWRDYHSRFLERYGVGTAVPVLEVVNPDTGLGYPAGYRDSLLKPPATLLTERDTRLMALAQRAALARTIEVSLDEALLAELESAGRATVTAQPHTELAFRLHAPTPAAVDRGEFTLVVTGVFRAAGATTGRILDLLDPVDQQRMTEVYAGLPTVRDGALRAQLSCPPLYAATENVARHPALLAHTLPISEHHTPADKRLNLDDLAVIGDPHRLVLWSRSRCRPVEPALFSAVEFTNFTHPLARFLAELPTSRTAICAAFAWGPAATRMPFLPRLRHGRTILAPARWIMTAPELPGPDATWTQWVQAVARWREHALVPDVVYLGSTDQRLPLDLTEPAHLRLLRDELDRRGRATLHEASSADELGWIGGYAHEIVLPLASTTTPTPARATSVHPIDRNHGHLPGAGQWLSAKLYAQPDRHTAILGHLPALLSTWDTQPSWWFLPYRDPDHHLRLRIRLTSTTEFGPATRQVGEWAAYLRGLGLISTLHLDTYQPETGRFGPADAMAAAEAVFAADSTAALAQREYRIAVTGVEPLALTAASLVNLTVSLLGGHRCRDALADRPHHHRTRPGTRPAHPHPGRAPRRPRRRVGRDPRPARPC</sequence>
<dbReference type="Pfam" id="PF14028">
    <property type="entry name" value="Lant_dehydr_C"/>
    <property type="match status" value="1"/>
</dbReference>
<dbReference type="Pfam" id="PF04738">
    <property type="entry name" value="Lant_dehydr_N"/>
    <property type="match status" value="1"/>
</dbReference>
<protein>
    <recommendedName>
        <fullName evidence="6">Lantibiotic dehydratase</fullName>
    </recommendedName>
</protein>
<dbReference type="InterPro" id="IPR006827">
    <property type="entry name" value="Lant_deHydtase_N"/>
</dbReference>
<feature type="compositionally biased region" description="Basic and acidic residues" evidence="1">
    <location>
        <begin position="940"/>
        <end position="949"/>
    </location>
</feature>
<evidence type="ECO:0008006" key="6">
    <source>
        <dbReference type="Google" id="ProtNLM"/>
    </source>
</evidence>
<feature type="region of interest" description="Disordered" evidence="1">
    <location>
        <begin position="909"/>
        <end position="949"/>
    </location>
</feature>
<evidence type="ECO:0000259" key="2">
    <source>
        <dbReference type="Pfam" id="PF04738"/>
    </source>
</evidence>
<dbReference type="NCBIfam" id="TIGR03891">
    <property type="entry name" value="thiopep_ocin"/>
    <property type="match status" value="1"/>
</dbReference>
<name>A0A0N9HWV3_9PSEU</name>
<evidence type="ECO:0000256" key="1">
    <source>
        <dbReference type="SAM" id="MobiDB-lite"/>
    </source>
</evidence>
<feature type="domain" description="Lantibiotic dehydratase N-terminal" evidence="2">
    <location>
        <begin position="49"/>
        <end position="692"/>
    </location>
</feature>
<dbReference type="InterPro" id="IPR023809">
    <property type="entry name" value="Thiopep_bacteriocin_synth_dom"/>
</dbReference>
<dbReference type="Proteomes" id="UP000063699">
    <property type="component" value="Chromosome"/>
</dbReference>
<evidence type="ECO:0000313" key="5">
    <source>
        <dbReference type="Proteomes" id="UP000063699"/>
    </source>
</evidence>
<evidence type="ECO:0000259" key="3">
    <source>
        <dbReference type="Pfam" id="PF14028"/>
    </source>
</evidence>
<proteinExistence type="predicted"/>
<dbReference type="STRING" id="860235.AOZ06_04945"/>
<organism evidence="4 5">
    <name type="scientific">Kibdelosporangium phytohabitans</name>
    <dbReference type="NCBI Taxonomy" id="860235"/>
    <lineage>
        <taxon>Bacteria</taxon>
        <taxon>Bacillati</taxon>
        <taxon>Actinomycetota</taxon>
        <taxon>Actinomycetes</taxon>
        <taxon>Pseudonocardiales</taxon>
        <taxon>Pseudonocardiaceae</taxon>
        <taxon>Kibdelosporangium</taxon>
    </lineage>
</organism>
<feature type="compositionally biased region" description="Basic residues" evidence="1">
    <location>
        <begin position="912"/>
        <end position="939"/>
    </location>
</feature>
<gene>
    <name evidence="4" type="ORF">AOZ06_04945</name>
</gene>
<dbReference type="RefSeq" id="WP_054288332.1">
    <property type="nucleotide sequence ID" value="NZ_CP012752.1"/>
</dbReference>
<keyword evidence="5" id="KW-1185">Reference proteome</keyword>
<dbReference type="AlphaFoldDB" id="A0A0N9HWV3"/>
<feature type="domain" description="Thiopeptide-type bacteriocin biosynthesis" evidence="3">
    <location>
        <begin position="757"/>
        <end position="886"/>
    </location>
</feature>
<reference evidence="4 5" key="1">
    <citation type="submission" date="2015-07" db="EMBL/GenBank/DDBJ databases">
        <title>Genome sequencing of Kibdelosporangium phytohabitans.</title>
        <authorList>
            <person name="Qin S."/>
            <person name="Xing K."/>
        </authorList>
    </citation>
    <scope>NUCLEOTIDE SEQUENCE [LARGE SCALE GENOMIC DNA]</scope>
    <source>
        <strain evidence="4 5">KLBMP1111</strain>
    </source>
</reference>
<dbReference type="EMBL" id="CP012752">
    <property type="protein sequence ID" value="ALG06356.1"/>
    <property type="molecule type" value="Genomic_DNA"/>
</dbReference>
<accession>A0A0N9HWV3</accession>